<evidence type="ECO:0000256" key="4">
    <source>
        <dbReference type="SAM" id="SignalP"/>
    </source>
</evidence>
<accession>A0A1D8IT18</accession>
<feature type="binding site" evidence="3">
    <location>
        <position position="172"/>
    </location>
    <ligand>
        <name>Cu cation</name>
        <dbReference type="ChEBI" id="CHEBI:23378"/>
    </ligand>
</feature>
<dbReference type="PRINTS" id="PR00158">
    <property type="entry name" value="RUSTICYANIN"/>
</dbReference>
<feature type="chain" id="PRO_5009108409" description="Rusticyanin" evidence="4">
    <location>
        <begin position="22"/>
        <end position="179"/>
    </location>
</feature>
<dbReference type="GO" id="GO:0005507">
    <property type="term" value="F:copper ion binding"/>
    <property type="evidence" value="ECO:0007669"/>
    <property type="project" value="InterPro"/>
</dbReference>
<dbReference type="SUPFAM" id="SSF49503">
    <property type="entry name" value="Cupredoxins"/>
    <property type="match status" value="1"/>
</dbReference>
<keyword evidence="2 3" id="KW-0186">Copper</keyword>
<dbReference type="Gene3D" id="2.60.40.420">
    <property type="entry name" value="Cupredoxins - blue copper proteins"/>
    <property type="match status" value="1"/>
</dbReference>
<comment type="cofactor">
    <cofactor evidence="3">
        <name>Cu cation</name>
        <dbReference type="ChEBI" id="CHEBI:23378"/>
    </cofactor>
    <text evidence="3">Binds 1 copper ion per subunit.</text>
</comment>
<feature type="signal peptide" evidence="4">
    <location>
        <begin position="1"/>
        <end position="21"/>
    </location>
</feature>
<keyword evidence="4" id="KW-0732">Signal</keyword>
<reference evidence="6" key="1">
    <citation type="submission" date="2016-09" db="EMBL/GenBank/DDBJ databases">
        <title>Acidihalobacter prosperus F5.</title>
        <authorList>
            <person name="Khaleque H.N."/>
            <person name="Ramsay J.P."/>
            <person name="Kaksonen A.H."/>
            <person name="Boxall N.J."/>
            <person name="Watkin E.L.J."/>
        </authorList>
    </citation>
    <scope>NUCLEOTIDE SEQUENCE [LARGE SCALE GENOMIC DNA]</scope>
    <source>
        <strain evidence="6">F5</strain>
    </source>
</reference>
<dbReference type="Proteomes" id="UP000095401">
    <property type="component" value="Chromosome"/>
</dbReference>
<dbReference type="GO" id="GO:0009055">
    <property type="term" value="F:electron transfer activity"/>
    <property type="evidence" value="ECO:0007669"/>
    <property type="project" value="InterPro"/>
</dbReference>
<gene>
    <name evidence="5" type="ORF">BI364_07655</name>
</gene>
<dbReference type="InterPro" id="IPR008972">
    <property type="entry name" value="Cupredoxin"/>
</dbReference>
<sequence>MPFYSLALVLAALMTSSVALAAPTALSLTWPQIQSLMKTDTGSTQSGDTIVYSGNHPIVVVEQVLPGFPYPTFEVDNIKNPTLVFTAGANITFYVINTSQVAPHSFAITTAGPPYAVVPADNRVTHPLVDTGNLPILPNPGRYSYAKVDWSAQKTGQYYYICLFPVHASFGMWGKIEVR</sequence>
<protein>
    <recommendedName>
        <fullName evidence="7">Rusticyanin</fullName>
    </recommendedName>
</protein>
<feature type="binding site" evidence="3">
    <location>
        <position position="167"/>
    </location>
    <ligand>
        <name>Cu cation</name>
        <dbReference type="ChEBI" id="CHEBI:23378"/>
    </ligand>
</feature>
<evidence type="ECO:0008006" key="7">
    <source>
        <dbReference type="Google" id="ProtNLM"/>
    </source>
</evidence>
<keyword evidence="6" id="KW-1185">Reference proteome</keyword>
<dbReference type="AlphaFoldDB" id="A0A1D8IT18"/>
<keyword evidence="1 3" id="KW-0479">Metal-binding</keyword>
<evidence type="ECO:0000313" key="5">
    <source>
        <dbReference type="EMBL" id="AOU99616.1"/>
    </source>
</evidence>
<dbReference type="KEGG" id="aprs:BI364_07655"/>
<name>A0A1D8IT18_9GAMM</name>
<feature type="binding site" evidence="3">
    <location>
        <position position="162"/>
    </location>
    <ligand>
        <name>Cu cation</name>
        <dbReference type="ChEBI" id="CHEBI:23378"/>
    </ligand>
</feature>
<dbReference type="InterPro" id="IPR028871">
    <property type="entry name" value="BlueCu_1_BS"/>
</dbReference>
<proteinExistence type="predicted"/>
<evidence type="ECO:0000313" key="6">
    <source>
        <dbReference type="Proteomes" id="UP000095401"/>
    </source>
</evidence>
<evidence type="ECO:0000256" key="2">
    <source>
        <dbReference type="ARBA" id="ARBA00023008"/>
    </source>
</evidence>
<dbReference type="InterPro" id="IPR001243">
    <property type="entry name" value="Rusticyanin"/>
</dbReference>
<organism evidence="5 6">
    <name type="scientific">Acidihalobacter yilgarnensis</name>
    <dbReference type="NCBI Taxonomy" id="2819280"/>
    <lineage>
        <taxon>Bacteria</taxon>
        <taxon>Pseudomonadati</taxon>
        <taxon>Pseudomonadota</taxon>
        <taxon>Gammaproteobacteria</taxon>
        <taxon>Chromatiales</taxon>
        <taxon>Ectothiorhodospiraceae</taxon>
        <taxon>Acidihalobacter</taxon>
    </lineage>
</organism>
<dbReference type="EMBL" id="CP017415">
    <property type="protein sequence ID" value="AOU99616.1"/>
    <property type="molecule type" value="Genomic_DNA"/>
</dbReference>
<feature type="binding site" evidence="3">
    <location>
        <position position="104"/>
    </location>
    <ligand>
        <name>Cu cation</name>
        <dbReference type="ChEBI" id="CHEBI:23378"/>
    </ligand>
</feature>
<dbReference type="PROSITE" id="PS00196">
    <property type="entry name" value="COPPER_BLUE"/>
    <property type="match status" value="1"/>
</dbReference>
<evidence type="ECO:0000256" key="3">
    <source>
        <dbReference type="PIRSR" id="PIRSR601243-1"/>
    </source>
</evidence>
<evidence type="ECO:0000256" key="1">
    <source>
        <dbReference type="ARBA" id="ARBA00022723"/>
    </source>
</evidence>